<dbReference type="Gene3D" id="4.10.240.10">
    <property type="entry name" value="Zn(2)-C6 fungal-type DNA-binding domain"/>
    <property type="match status" value="1"/>
</dbReference>
<dbReference type="Pfam" id="PF00172">
    <property type="entry name" value="Zn_clus"/>
    <property type="match status" value="1"/>
</dbReference>
<dbReference type="PROSITE" id="PS50048">
    <property type="entry name" value="ZN2_CY6_FUNGAL_2"/>
    <property type="match status" value="1"/>
</dbReference>
<evidence type="ECO:0000313" key="3">
    <source>
        <dbReference type="EMBL" id="KAH7141772.1"/>
    </source>
</evidence>
<evidence type="ECO:0000256" key="1">
    <source>
        <dbReference type="ARBA" id="ARBA00023242"/>
    </source>
</evidence>
<reference evidence="3" key="1">
    <citation type="journal article" date="2021" name="Nat. Commun.">
        <title>Genetic determinants of endophytism in the Arabidopsis root mycobiome.</title>
        <authorList>
            <person name="Mesny F."/>
            <person name="Miyauchi S."/>
            <person name="Thiergart T."/>
            <person name="Pickel B."/>
            <person name="Atanasova L."/>
            <person name="Karlsson M."/>
            <person name="Huettel B."/>
            <person name="Barry K.W."/>
            <person name="Haridas S."/>
            <person name="Chen C."/>
            <person name="Bauer D."/>
            <person name="Andreopoulos W."/>
            <person name="Pangilinan J."/>
            <person name="LaButti K."/>
            <person name="Riley R."/>
            <person name="Lipzen A."/>
            <person name="Clum A."/>
            <person name="Drula E."/>
            <person name="Henrissat B."/>
            <person name="Kohler A."/>
            <person name="Grigoriev I.V."/>
            <person name="Martin F.M."/>
            <person name="Hacquard S."/>
        </authorList>
    </citation>
    <scope>NUCLEOTIDE SEQUENCE</scope>
    <source>
        <strain evidence="3">MPI-CAGE-AT-0147</strain>
    </source>
</reference>
<dbReference type="PANTHER" id="PTHR47784">
    <property type="entry name" value="STEROL UPTAKE CONTROL PROTEIN 2"/>
    <property type="match status" value="1"/>
</dbReference>
<feature type="domain" description="Zn(2)-C6 fungal-type" evidence="2">
    <location>
        <begin position="18"/>
        <end position="48"/>
    </location>
</feature>
<comment type="caution">
    <text evidence="3">The sequence shown here is derived from an EMBL/GenBank/DDBJ whole genome shotgun (WGS) entry which is preliminary data.</text>
</comment>
<sequence>MHMDRVRHRQGHRKSRNGCAVCKRRHIKCDERRPKCGNCDISERECIYAAPEKAKPTTSPYEQELTTSAWLRTASTSRAAQSPASPDLHNVTSNELFTLDHLTLLCHVQENMKDWMMVTDQIKPLADIYISSALKTPYLMNQLLALSAMHYRTIKTEQMDWYTQTATQLRSRALRGFSDSLNDTSNANATPHFLLSSLFALHYLAETIADARDQDFPTTLNHILEYFRLHRGARILGERAWPSLSSVLKELLAAAVGCAPEGQHTSEGACALISTMLRTSELNKDSLEACEEANQALGFVLQQLQRLSVHALMAWPNMIPPHFLTLLERQIPEALVILSHYAVLLYNYRTFWCLGNVGKRLVDGIAGLLAAYWATWLPTLDSEQCINPELVETQMEL</sequence>
<dbReference type="EMBL" id="JAGMUV010000010">
    <property type="protein sequence ID" value="KAH7141772.1"/>
    <property type="molecule type" value="Genomic_DNA"/>
</dbReference>
<dbReference type="SUPFAM" id="SSF57701">
    <property type="entry name" value="Zn2/Cys6 DNA-binding domain"/>
    <property type="match status" value="1"/>
</dbReference>
<dbReference type="Proteomes" id="UP000738349">
    <property type="component" value="Unassembled WGS sequence"/>
</dbReference>
<name>A0A9P9J3C6_9HYPO</name>
<gene>
    <name evidence="3" type="ORF">EDB81DRAFT_797587</name>
</gene>
<evidence type="ECO:0000313" key="4">
    <source>
        <dbReference type="Proteomes" id="UP000738349"/>
    </source>
</evidence>
<dbReference type="CDD" id="cd00067">
    <property type="entry name" value="GAL4"/>
    <property type="match status" value="1"/>
</dbReference>
<dbReference type="OrthoDB" id="4937900at2759"/>
<keyword evidence="4" id="KW-1185">Reference proteome</keyword>
<dbReference type="PANTHER" id="PTHR47784:SF4">
    <property type="entry name" value="ZN(II)2CYS6 TRANSCRIPTION FACTOR (EUROFUNG)"/>
    <property type="match status" value="1"/>
</dbReference>
<accession>A0A9P9J3C6</accession>
<dbReference type="GO" id="GO:0001228">
    <property type="term" value="F:DNA-binding transcription activator activity, RNA polymerase II-specific"/>
    <property type="evidence" value="ECO:0007669"/>
    <property type="project" value="TreeGrafter"/>
</dbReference>
<organism evidence="3 4">
    <name type="scientific">Dactylonectria macrodidyma</name>
    <dbReference type="NCBI Taxonomy" id="307937"/>
    <lineage>
        <taxon>Eukaryota</taxon>
        <taxon>Fungi</taxon>
        <taxon>Dikarya</taxon>
        <taxon>Ascomycota</taxon>
        <taxon>Pezizomycotina</taxon>
        <taxon>Sordariomycetes</taxon>
        <taxon>Hypocreomycetidae</taxon>
        <taxon>Hypocreales</taxon>
        <taxon>Nectriaceae</taxon>
        <taxon>Dactylonectria</taxon>
    </lineage>
</organism>
<dbReference type="InterPro" id="IPR021858">
    <property type="entry name" value="Fun_TF"/>
</dbReference>
<dbReference type="PROSITE" id="PS00463">
    <property type="entry name" value="ZN2_CY6_FUNGAL_1"/>
    <property type="match status" value="1"/>
</dbReference>
<dbReference type="InterPro" id="IPR001138">
    <property type="entry name" value="Zn2Cys6_DnaBD"/>
</dbReference>
<dbReference type="SMART" id="SM00066">
    <property type="entry name" value="GAL4"/>
    <property type="match status" value="1"/>
</dbReference>
<dbReference type="InterPro" id="IPR053157">
    <property type="entry name" value="Sterol_Uptake_Regulator"/>
</dbReference>
<dbReference type="AlphaFoldDB" id="A0A9P9J3C6"/>
<dbReference type="GO" id="GO:0008270">
    <property type="term" value="F:zinc ion binding"/>
    <property type="evidence" value="ECO:0007669"/>
    <property type="project" value="InterPro"/>
</dbReference>
<proteinExistence type="predicted"/>
<evidence type="ECO:0000259" key="2">
    <source>
        <dbReference type="PROSITE" id="PS50048"/>
    </source>
</evidence>
<protein>
    <recommendedName>
        <fullName evidence="2">Zn(2)-C6 fungal-type domain-containing protein</fullName>
    </recommendedName>
</protein>
<dbReference type="InterPro" id="IPR036864">
    <property type="entry name" value="Zn2-C6_fun-type_DNA-bd_sf"/>
</dbReference>
<dbReference type="Pfam" id="PF11951">
    <property type="entry name" value="Fungal_trans_2"/>
    <property type="match status" value="1"/>
</dbReference>
<keyword evidence="1" id="KW-0539">Nucleus</keyword>